<evidence type="ECO:0000256" key="1">
    <source>
        <dbReference type="SAM" id="Phobius"/>
    </source>
</evidence>
<feature type="transmembrane region" description="Helical" evidence="1">
    <location>
        <begin position="1806"/>
        <end position="1828"/>
    </location>
</feature>
<protein>
    <recommendedName>
        <fullName evidence="3">MAM domain-containing protein</fullName>
    </recommendedName>
</protein>
<feature type="signal peptide" evidence="2">
    <location>
        <begin position="1"/>
        <end position="18"/>
    </location>
</feature>
<dbReference type="SUPFAM" id="SSF49899">
    <property type="entry name" value="Concanavalin A-like lectins/glucanases"/>
    <property type="match status" value="1"/>
</dbReference>
<dbReference type="GO" id="GO:0016020">
    <property type="term" value="C:membrane"/>
    <property type="evidence" value="ECO:0007669"/>
    <property type="project" value="InterPro"/>
</dbReference>
<dbReference type="PANTHER" id="PTHR11319">
    <property type="entry name" value="G PROTEIN-COUPLED RECEPTOR-RELATED"/>
    <property type="match status" value="1"/>
</dbReference>
<gene>
    <name evidence="4" type="ORF">SNAT2548_LOCUS5627</name>
</gene>
<dbReference type="Pfam" id="PF00629">
    <property type="entry name" value="MAM"/>
    <property type="match status" value="1"/>
</dbReference>
<dbReference type="PANTHER" id="PTHR11319:SF35">
    <property type="entry name" value="OUTER MEMBRANE PROTEIN PMPC-RELATED"/>
    <property type="match status" value="1"/>
</dbReference>
<evidence type="ECO:0000313" key="4">
    <source>
        <dbReference type="EMBL" id="CAE7197686.1"/>
    </source>
</evidence>
<keyword evidence="2" id="KW-0732">Signal</keyword>
<feature type="transmembrane region" description="Helical" evidence="1">
    <location>
        <begin position="1750"/>
        <end position="1770"/>
    </location>
</feature>
<name>A0A812J4W0_9DINO</name>
<dbReference type="PROSITE" id="PS50060">
    <property type="entry name" value="MAM_2"/>
    <property type="match status" value="1"/>
</dbReference>
<reference evidence="4" key="1">
    <citation type="submission" date="2021-02" db="EMBL/GenBank/DDBJ databases">
        <authorList>
            <person name="Dougan E. K."/>
            <person name="Rhodes N."/>
            <person name="Thang M."/>
            <person name="Chan C."/>
        </authorList>
    </citation>
    <scope>NUCLEOTIDE SEQUENCE</scope>
</reference>
<accession>A0A812J4W0</accession>
<dbReference type="Pfam" id="PF07699">
    <property type="entry name" value="Ephrin_rec_like"/>
    <property type="match status" value="3"/>
</dbReference>
<dbReference type="SMART" id="SM00137">
    <property type="entry name" value="MAM"/>
    <property type="match status" value="1"/>
</dbReference>
<feature type="transmembrane region" description="Helical" evidence="1">
    <location>
        <begin position="1391"/>
        <end position="1414"/>
    </location>
</feature>
<proteinExistence type="predicted"/>
<evidence type="ECO:0000256" key="2">
    <source>
        <dbReference type="SAM" id="SignalP"/>
    </source>
</evidence>
<dbReference type="InterPro" id="IPR013320">
    <property type="entry name" value="ConA-like_dom_sf"/>
</dbReference>
<dbReference type="Gene3D" id="2.10.50.10">
    <property type="entry name" value="Tumor Necrosis Factor Receptor, subunit A, domain 2"/>
    <property type="match status" value="3"/>
</dbReference>
<organism evidence="4 5">
    <name type="scientific">Symbiodinium natans</name>
    <dbReference type="NCBI Taxonomy" id="878477"/>
    <lineage>
        <taxon>Eukaryota</taxon>
        <taxon>Sar</taxon>
        <taxon>Alveolata</taxon>
        <taxon>Dinophyceae</taxon>
        <taxon>Suessiales</taxon>
        <taxon>Symbiodiniaceae</taxon>
        <taxon>Symbiodinium</taxon>
    </lineage>
</organism>
<sequence length="1880" mass="203930">MDLAYLLLLVRAAHGVFATSEASLAVRCNFENEADPLCGWSTDGDQAWRRRSGQTPTFGTGPSMAFEGDWYIYLEASGGNHPYKAFFFQSPEFTENGIQLEVSFAYHMSGSSMGTLDLQYRSAGGWASMNWAKSGHQSNSWHQVSVSIPPNTSAIRFVGTTGNGFKSDMALDSLDIQGFIPAGMKVFEELTCNVDDIEECTIWTESAPPAAWQRVRDAAHQGWWCLQAEGDDTGEREFVWKSAAIAMTSETKVLSLAYQIFGSESVALKIESMRDANWTLLFEKAGDHGSGWHHALILVPIESTAVQAVARTNSSQDVVRLDSFQACAASSGLQGDAACVCSEGEFLEGMVCAPCPAGTFKDLAGNQACTPCSVGKWSNAMGASSREACEACMPGSTTVGEGSTADACMRPLATAVDQLCYSGHPCVVDNVAGYSLREGHRMMISSSDCMDPGKSAVSGVANSGVSEPSSNGRKYEWGMHGPQDFAPNGGIYHVCWCVNMATLTCTDIGGDFVLTAGQLTVVGPSPSKNNLQCIRGSYCADLPFEGHSLSTNDRVAVRREECGSMNGLSLSEGRGDGVGQLQASVGEDLTTDAGHSTGSLMYLGFGAFEEEKDNRLTVDAGSGYNLCWCSSERSNCMEPTDFAVAAGTLSVLGAKSGQDETCFFGQQCTMNVEGILRPGDRLMILADCGHGSPIPGFPGGGIARNTDEAHSTFSFLEDAVLESMPGLYRMCYCSIDGNCESSWNFKARVGLLRVRGPVALQHQCVVGYPCDVHLSGVGLSWGDKVFLAMDESNCSLIPAFSHLSEPTAVEGSEDAFRVSFGELPATSRPGRYLLCWCPVGFNCGSTPVFGAAAGTLWVECAPGFFQGTLNSQPFCSECPRGFFCAGGTATRLACNDRRTTLTTQAASPSQCVCMEGYFFSDQDHRCMPCPKDQFKNLPGNANECTLCANLSTHAEGSVSNQSCVPDVGSSRGNTVNVPAVHIQLFATSVLVFGERERRIVQATLADLSRIPASAIQVRLWNRTIVVHLHHRTKEDAAAASKDLSMNVLLMELRQNLAEQTLDLQDTDLHLSDPELTWKQIECPAHQSVPAGILPTSQADCECSPGYEEVDGYVGGCQECPAGKYKEVVGSGSARCQDCPGNTRTSTVQRAATSASACRCGAGLAEEKGTLNCIPCPAGYFCNGTGIELECPEGSTSYSQARSEADCFCKKGHFRQDGKCEQCERGRYKSEESPDDESQCPGKCPTNADSQLGAVRDLDCFCMEGFYAVIESWSDRLIICENCEVHPNLYCKGGWHSGSRKHMMPVARKGYYQTGLTTAVKCTRRSDGFSSCLGGEACLNNSDFCQDRSDYNFSNACARNSGGVLCGECAPGFARPAFQAACERCPSYTTTWLIFVAAFGLLRVAVTASLVAWLASSAAAKGSLKLHATIQRMAAQWWTVCSILTIFDLDNLRSVATVLGTLSGDAPVDMGFAQKMGIVFPASDVMSTMFSIFALFSVTIPNTLSTDYALMCQAEKSYPGDNAIKLVFVGVYNLCLPVCFTLVLFGLCSLIYAVRIYVKRILGWKFESEPPPVTVLVHTPVTSPTAVDHKDIQIQLRTAACQPHGREAPKLAETQESPMWAHVEYLSEDQENPMNQSDSVSFLLLRIGLYYLWPSLLSSFLRMIWCVPVPGDGRFVNRLVPSPDVECSSPEHKPSEIIAYVGLAVCGLFVIILGVSLHRIPVQDRHTPENFRKYGYFYLGYERDYFLWDILVKRIDIAVMMIVAYTSLIMRETESKLLLFPLISGFQLGLAAAFRPYSNERAHLLDFLEMMLLFARFLMFSAVAVFLLIEPSESLGIMAAVISIFVLAIVFLYLCLHFFADFVHNVDEVRFVNNMHPQLPG</sequence>
<dbReference type="SUPFAM" id="SSF57184">
    <property type="entry name" value="Growth factor receptor domain"/>
    <property type="match status" value="2"/>
</dbReference>
<feature type="domain" description="MAM" evidence="3">
    <location>
        <begin position="26"/>
        <end position="194"/>
    </location>
</feature>
<evidence type="ECO:0000259" key="3">
    <source>
        <dbReference type="PROSITE" id="PS50060"/>
    </source>
</evidence>
<dbReference type="Proteomes" id="UP000604046">
    <property type="component" value="Unassembled WGS sequence"/>
</dbReference>
<keyword evidence="1" id="KW-0472">Membrane</keyword>
<feature type="transmembrane region" description="Helical" evidence="1">
    <location>
        <begin position="1642"/>
        <end position="1664"/>
    </location>
</feature>
<evidence type="ECO:0000313" key="5">
    <source>
        <dbReference type="Proteomes" id="UP000604046"/>
    </source>
</evidence>
<dbReference type="InterPro" id="IPR011641">
    <property type="entry name" value="Tyr-kin_ephrin_A/B_rcpt-like"/>
</dbReference>
<comment type="caution">
    <text evidence="4">The sequence shown here is derived from an EMBL/GenBank/DDBJ whole genome shotgun (WGS) entry which is preliminary data.</text>
</comment>
<dbReference type="CDD" id="cd06263">
    <property type="entry name" value="MAM"/>
    <property type="match status" value="1"/>
</dbReference>
<feature type="transmembrane region" description="Helical" evidence="1">
    <location>
        <begin position="1696"/>
        <end position="1716"/>
    </location>
</feature>
<feature type="transmembrane region" description="Helical" evidence="1">
    <location>
        <begin position="1776"/>
        <end position="1794"/>
    </location>
</feature>
<dbReference type="OrthoDB" id="439917at2759"/>
<dbReference type="InterPro" id="IPR000998">
    <property type="entry name" value="MAM_dom"/>
</dbReference>
<keyword evidence="1" id="KW-0812">Transmembrane</keyword>
<keyword evidence="1" id="KW-1133">Transmembrane helix</keyword>
<dbReference type="SMART" id="SM01411">
    <property type="entry name" value="Ephrin_rec_like"/>
    <property type="match status" value="6"/>
</dbReference>
<dbReference type="InterPro" id="IPR009030">
    <property type="entry name" value="Growth_fac_rcpt_cys_sf"/>
</dbReference>
<feature type="chain" id="PRO_5032952437" description="MAM domain-containing protein" evidence="2">
    <location>
        <begin position="19"/>
        <end position="1880"/>
    </location>
</feature>
<feature type="transmembrane region" description="Helical" evidence="1">
    <location>
        <begin position="1834"/>
        <end position="1859"/>
    </location>
</feature>
<feature type="transmembrane region" description="Helical" evidence="1">
    <location>
        <begin position="1525"/>
        <end position="1553"/>
    </location>
</feature>
<feature type="transmembrane region" description="Helical" evidence="1">
    <location>
        <begin position="1477"/>
        <end position="1499"/>
    </location>
</feature>
<keyword evidence="5" id="KW-1185">Reference proteome</keyword>
<dbReference type="Gene3D" id="2.60.120.200">
    <property type="match status" value="2"/>
</dbReference>
<dbReference type="EMBL" id="CAJNDS010000360">
    <property type="protein sequence ID" value="CAE7197686.1"/>
    <property type="molecule type" value="Genomic_DNA"/>
</dbReference>